<keyword evidence="1" id="KW-0812">Transmembrane</keyword>
<keyword evidence="1" id="KW-0472">Membrane</keyword>
<feature type="transmembrane region" description="Helical" evidence="1">
    <location>
        <begin position="23"/>
        <end position="42"/>
    </location>
</feature>
<feature type="transmembrane region" description="Helical" evidence="1">
    <location>
        <begin position="98"/>
        <end position="123"/>
    </location>
</feature>
<reference evidence="2" key="1">
    <citation type="submission" date="2012-09" db="EMBL/GenBank/DDBJ databases">
        <authorList>
            <person name="Martin A.A."/>
        </authorList>
    </citation>
    <scope>NUCLEOTIDE SEQUENCE</scope>
</reference>
<name>A0A0K0DMS7_ANGCA</name>
<keyword evidence="1" id="KW-1133">Transmembrane helix</keyword>
<keyword evidence="2" id="KW-1185">Reference proteome</keyword>
<accession>A0A0K0DMS7</accession>
<evidence type="ECO:0000313" key="3">
    <source>
        <dbReference type="WBParaSite" id="ACAC_0001302001-mRNA-1"/>
    </source>
</evidence>
<reference evidence="3" key="2">
    <citation type="submission" date="2017-02" db="UniProtKB">
        <authorList>
            <consortium name="WormBaseParasite"/>
        </authorList>
    </citation>
    <scope>IDENTIFICATION</scope>
</reference>
<evidence type="ECO:0000256" key="1">
    <source>
        <dbReference type="SAM" id="Phobius"/>
    </source>
</evidence>
<dbReference type="Proteomes" id="UP000035642">
    <property type="component" value="Unassembled WGS sequence"/>
</dbReference>
<dbReference type="WBParaSite" id="ACAC_0001302001-mRNA-1">
    <property type="protein sequence ID" value="ACAC_0001302001-mRNA-1"/>
    <property type="gene ID" value="ACAC_0001302001"/>
</dbReference>
<dbReference type="AlphaFoldDB" id="A0A0K0DMS7"/>
<organism evidence="2 3">
    <name type="scientific">Angiostrongylus cantonensis</name>
    <name type="common">Rat lungworm</name>
    <dbReference type="NCBI Taxonomy" id="6313"/>
    <lineage>
        <taxon>Eukaryota</taxon>
        <taxon>Metazoa</taxon>
        <taxon>Ecdysozoa</taxon>
        <taxon>Nematoda</taxon>
        <taxon>Chromadorea</taxon>
        <taxon>Rhabditida</taxon>
        <taxon>Rhabditina</taxon>
        <taxon>Rhabditomorpha</taxon>
        <taxon>Strongyloidea</taxon>
        <taxon>Metastrongylidae</taxon>
        <taxon>Angiostrongylus</taxon>
    </lineage>
</organism>
<sequence>MGCIKISEIKAASRSYVVPDWDFIHYLFLYLNFKLLIINISASFQMKCIWLFGLVEGSGLHRVLIISSTLASVNRFSDCRLLYEVEIPEGVYLEIESIFVMLPTIINLVNFYLLPILILRCVIQPHTSAHQFRQKSASRSPDQENMTRRF</sequence>
<evidence type="ECO:0000313" key="2">
    <source>
        <dbReference type="Proteomes" id="UP000035642"/>
    </source>
</evidence>
<protein>
    <submittedName>
        <fullName evidence="3">Transmembrane protein</fullName>
    </submittedName>
</protein>
<proteinExistence type="predicted"/>